<sequence>MMSLTGEISNYIKEGLIEKGYEICFKKLMDDSESSEALSGLAMLSMVCGNHTEAQWYLEKTSMDMNFYMDSELLLRINNIEIKKKWDNYRRLRNQHELKRMAETASLCCGDVLEIGCANGDLSVFIACHGSKLYGIDIDPVAIDIARHKVANLGIETCYFQIGNGYKLQFNDNMFDTVVVAEVLEHVNDPKRIVEEAFRVCKPGGTIIISVPSGYSIPDLDHHNIFNRKLIEGLIYSTTGCSIKWNSKVPSEWIMGTIVKPSVDNYKDQKYDIQSFFLPQPYIIPTSNSLVSVIITTFNRKDYIAETIQSIFDQTYKNIEVIVVDDGSIISPEDELLPYSNDIKYIYKENGGKSSALNEGIKYAHGEYIWVFDDDDVALPLKLEVQLKRFQLNPKLGMVHTRSIDFNDLTGEVIRIHDLSPVKSSLNMKMLMRGCFVHGPTVLFKKSCLVELEGWDTQLIRAQDYDFWLRLARHYDMEYLPAPTVRYRVHTGDRGSLDAPVSYNEIVTKTAKYEQIIFSNLYSTVPINMIYKDEFDSDNITLMIEAFIERATVYAARGLLHEAKLDMKIARDNSIGYGYPCFSAEAIQNIHKLAGAAVNNNWEDHELVSSIYELVNMITGRK</sequence>
<dbReference type="InterPro" id="IPR013216">
    <property type="entry name" value="Methyltransf_11"/>
</dbReference>
<gene>
    <name evidence="4" type="ORF">AWU65_07660</name>
</gene>
<dbReference type="InterPro" id="IPR029063">
    <property type="entry name" value="SAM-dependent_MTases_sf"/>
</dbReference>
<dbReference type="Proteomes" id="UP000076796">
    <property type="component" value="Unassembled WGS sequence"/>
</dbReference>
<evidence type="ECO:0000259" key="2">
    <source>
        <dbReference type="Pfam" id="PF00535"/>
    </source>
</evidence>
<comment type="similarity">
    <text evidence="1">Belongs to the glycosyltransferase 2 family.</text>
</comment>
<keyword evidence="5" id="KW-1185">Reference proteome</keyword>
<dbReference type="SUPFAM" id="SSF53335">
    <property type="entry name" value="S-adenosyl-L-methionine-dependent methyltransferases"/>
    <property type="match status" value="1"/>
</dbReference>
<dbReference type="AlphaFoldDB" id="A0A163I4V1"/>
<feature type="domain" description="Glycosyltransferase 2-like" evidence="2">
    <location>
        <begin position="292"/>
        <end position="426"/>
    </location>
</feature>
<dbReference type="EMBL" id="LWMH01000001">
    <property type="protein sequence ID" value="KZS45794.1"/>
    <property type="molecule type" value="Genomic_DNA"/>
</dbReference>
<dbReference type="RefSeq" id="WP_063477978.1">
    <property type="nucleotide sequence ID" value="NZ_CP147845.1"/>
</dbReference>
<name>A0A163I4V1_9BACL</name>
<reference evidence="4" key="1">
    <citation type="journal article" date="2016" name="Genome Announc.">
        <title>Draft genomes of two strains of Paenibacillus glucanolyticus with capability to degrade lignocellulose.</title>
        <authorList>
            <person name="Mathews S.L."/>
            <person name="Pawlak J."/>
            <person name="Grunden A.M."/>
        </authorList>
    </citation>
    <scope>NUCLEOTIDE SEQUENCE [LARGE SCALE GENOMIC DNA]</scope>
    <source>
        <strain evidence="4">SLM1</strain>
    </source>
</reference>
<dbReference type="GO" id="GO:0008757">
    <property type="term" value="F:S-adenosylmethionine-dependent methyltransferase activity"/>
    <property type="evidence" value="ECO:0007669"/>
    <property type="project" value="InterPro"/>
</dbReference>
<evidence type="ECO:0000313" key="5">
    <source>
        <dbReference type="Proteomes" id="UP000076796"/>
    </source>
</evidence>
<proteinExistence type="inferred from homology"/>
<feature type="domain" description="Methyltransferase type 11" evidence="3">
    <location>
        <begin position="113"/>
        <end position="209"/>
    </location>
</feature>
<dbReference type="InterPro" id="IPR029044">
    <property type="entry name" value="Nucleotide-diphossugar_trans"/>
</dbReference>
<dbReference type="CDD" id="cd00761">
    <property type="entry name" value="Glyco_tranf_GTA_type"/>
    <property type="match status" value="1"/>
</dbReference>
<dbReference type="Gene3D" id="3.90.550.10">
    <property type="entry name" value="Spore Coat Polysaccharide Biosynthesis Protein SpsA, Chain A"/>
    <property type="match status" value="1"/>
</dbReference>
<dbReference type="CDD" id="cd02440">
    <property type="entry name" value="AdoMet_MTases"/>
    <property type="match status" value="1"/>
</dbReference>
<dbReference type="Pfam" id="PF08241">
    <property type="entry name" value="Methyltransf_11"/>
    <property type="match status" value="1"/>
</dbReference>
<dbReference type="GO" id="GO:0016758">
    <property type="term" value="F:hexosyltransferase activity"/>
    <property type="evidence" value="ECO:0007669"/>
    <property type="project" value="UniProtKB-ARBA"/>
</dbReference>
<dbReference type="SUPFAM" id="SSF53448">
    <property type="entry name" value="Nucleotide-diphospho-sugar transferases"/>
    <property type="match status" value="1"/>
</dbReference>
<evidence type="ECO:0000313" key="4">
    <source>
        <dbReference type="EMBL" id="KZS45794.1"/>
    </source>
</evidence>
<protein>
    <recommendedName>
        <fullName evidence="6">Glycosyltransferase 2-like domain-containing protein</fullName>
    </recommendedName>
</protein>
<evidence type="ECO:0000259" key="3">
    <source>
        <dbReference type="Pfam" id="PF08241"/>
    </source>
</evidence>
<evidence type="ECO:0000256" key="1">
    <source>
        <dbReference type="ARBA" id="ARBA00006739"/>
    </source>
</evidence>
<dbReference type="InterPro" id="IPR001173">
    <property type="entry name" value="Glyco_trans_2-like"/>
</dbReference>
<accession>A0A163I4V1</accession>
<dbReference type="Pfam" id="PF00535">
    <property type="entry name" value="Glycos_transf_2"/>
    <property type="match status" value="1"/>
</dbReference>
<dbReference type="Gene3D" id="3.40.50.150">
    <property type="entry name" value="Vaccinia Virus protein VP39"/>
    <property type="match status" value="1"/>
</dbReference>
<dbReference type="PANTHER" id="PTHR22916:SF3">
    <property type="entry name" value="UDP-GLCNAC:BETAGAL BETA-1,3-N-ACETYLGLUCOSAMINYLTRANSFERASE-LIKE PROTEIN 1"/>
    <property type="match status" value="1"/>
</dbReference>
<evidence type="ECO:0008006" key="6">
    <source>
        <dbReference type="Google" id="ProtNLM"/>
    </source>
</evidence>
<comment type="caution">
    <text evidence="4">The sequence shown here is derived from an EMBL/GenBank/DDBJ whole genome shotgun (WGS) entry which is preliminary data.</text>
</comment>
<dbReference type="PANTHER" id="PTHR22916">
    <property type="entry name" value="GLYCOSYLTRANSFERASE"/>
    <property type="match status" value="1"/>
</dbReference>
<dbReference type="GeneID" id="97552867"/>
<organism evidence="4 5">
    <name type="scientific">Paenibacillus glucanolyticus</name>
    <dbReference type="NCBI Taxonomy" id="59843"/>
    <lineage>
        <taxon>Bacteria</taxon>
        <taxon>Bacillati</taxon>
        <taxon>Bacillota</taxon>
        <taxon>Bacilli</taxon>
        <taxon>Bacillales</taxon>
        <taxon>Paenibacillaceae</taxon>
        <taxon>Paenibacillus</taxon>
    </lineage>
</organism>